<dbReference type="AlphaFoldDB" id="A0A8S9ICD4"/>
<dbReference type="EMBL" id="QGKW02001911">
    <property type="protein sequence ID" value="KAF2567107.1"/>
    <property type="molecule type" value="Genomic_DNA"/>
</dbReference>
<comment type="caution">
    <text evidence="1">The sequence shown here is derived from an EMBL/GenBank/DDBJ whole genome shotgun (WGS) entry which is preliminary data.</text>
</comment>
<protein>
    <submittedName>
        <fullName evidence="1">Uncharacterized protein</fullName>
    </submittedName>
</protein>
<evidence type="ECO:0000313" key="1">
    <source>
        <dbReference type="EMBL" id="KAF2567107.1"/>
    </source>
</evidence>
<reference evidence="1" key="1">
    <citation type="submission" date="2019-12" db="EMBL/GenBank/DDBJ databases">
        <title>Genome sequencing and annotation of Brassica cretica.</title>
        <authorList>
            <person name="Studholme D.J."/>
            <person name="Sarris P.F."/>
        </authorList>
    </citation>
    <scope>NUCLEOTIDE SEQUENCE</scope>
    <source>
        <strain evidence="1">PFS-001/15</strain>
        <tissue evidence="1">Leaf</tissue>
    </source>
</reference>
<proteinExistence type="predicted"/>
<dbReference type="Proteomes" id="UP000712281">
    <property type="component" value="Unassembled WGS sequence"/>
</dbReference>
<evidence type="ECO:0000313" key="2">
    <source>
        <dbReference type="Proteomes" id="UP000712281"/>
    </source>
</evidence>
<organism evidence="1 2">
    <name type="scientific">Brassica cretica</name>
    <name type="common">Mustard</name>
    <dbReference type="NCBI Taxonomy" id="69181"/>
    <lineage>
        <taxon>Eukaryota</taxon>
        <taxon>Viridiplantae</taxon>
        <taxon>Streptophyta</taxon>
        <taxon>Embryophyta</taxon>
        <taxon>Tracheophyta</taxon>
        <taxon>Spermatophyta</taxon>
        <taxon>Magnoliopsida</taxon>
        <taxon>eudicotyledons</taxon>
        <taxon>Gunneridae</taxon>
        <taxon>Pentapetalae</taxon>
        <taxon>rosids</taxon>
        <taxon>malvids</taxon>
        <taxon>Brassicales</taxon>
        <taxon>Brassicaceae</taxon>
        <taxon>Brassiceae</taxon>
        <taxon>Brassica</taxon>
    </lineage>
</organism>
<gene>
    <name evidence="1" type="ORF">F2Q68_00026774</name>
</gene>
<accession>A0A8S9ICD4</accession>
<name>A0A8S9ICD4_BRACR</name>
<sequence>MPGREGESTSPTPWTDIADCVWPRFPSAIVHSSLDGPGRILRATLVRDAHPRSFTQHLMVLVGYCGQLWSAMHVHNPSS</sequence>